<feature type="non-terminal residue" evidence="11">
    <location>
        <position position="1201"/>
    </location>
</feature>
<dbReference type="PROSITE" id="PS50234">
    <property type="entry name" value="VWFA"/>
    <property type="match status" value="1"/>
</dbReference>
<evidence type="ECO:0000256" key="7">
    <source>
        <dbReference type="ARBA" id="ARBA00023180"/>
    </source>
</evidence>
<dbReference type="Pfam" id="PF00092">
    <property type="entry name" value="VWA"/>
    <property type="match status" value="1"/>
</dbReference>
<gene>
    <name evidence="11" type="primary">Itih6</name>
    <name evidence="11" type="ORF">GTO95_0008773</name>
</gene>
<comment type="subcellular location">
    <subcellularLocation>
        <location evidence="1">Secreted</location>
    </subcellularLocation>
</comment>
<dbReference type="SMART" id="SM00609">
    <property type="entry name" value="VIT"/>
    <property type="match status" value="1"/>
</dbReference>
<dbReference type="Proteomes" id="UP000736164">
    <property type="component" value="Unassembled WGS sequence"/>
</dbReference>
<dbReference type="Gene3D" id="3.40.50.410">
    <property type="entry name" value="von Willebrand factor, type A domain"/>
    <property type="match status" value="1"/>
</dbReference>
<keyword evidence="3" id="KW-0964">Secreted</keyword>
<feature type="region of interest" description="Disordered" evidence="8">
    <location>
        <begin position="621"/>
        <end position="692"/>
    </location>
</feature>
<dbReference type="PROSITE" id="PS51468">
    <property type="entry name" value="VIT"/>
    <property type="match status" value="1"/>
</dbReference>
<keyword evidence="5" id="KW-0732">Signal</keyword>
<evidence type="ECO:0000256" key="8">
    <source>
        <dbReference type="SAM" id="MobiDB-lite"/>
    </source>
</evidence>
<evidence type="ECO:0000256" key="1">
    <source>
        <dbReference type="ARBA" id="ARBA00004613"/>
    </source>
</evidence>
<keyword evidence="12" id="KW-1185">Reference proteome</keyword>
<sequence>MTFVQRGSSEEYRARFQDSPNKADANVYLERIKRQAKPQKAELKVTDFHIRSMVVSRYAQTTVESSVWNQLAVNKEAAFEVDLPSTAFISNFSITSNGKVYVAEVKERSQAKKIYDEAKKRGKTAGLVATKERETEKFRVAVSVPASSQMTFTLTYEELLQRRLGHYELALSVRPEQPVSNLTVGVTISERTGISFVRVLPLRKSKLLSNTVQADAEMPPSTEVLRSPSCARISFTPTIKEQTAMSTKGISADFVVQYDVELKDLIGDIYDGYFVHYFAPRGLPVVPKDVIFVIDTSGSMLGTKIKQTKEAMKIILSDLRENDYFNIITFSHSVNTWKTETTIKATPKNVKEAQAFVKKISASGSTDINSALLSAAKLVNTKNPRKGSGNHVPLIIFLTDGEPTTGVTSGDKIVKNAKEALGTASLFGLAFGNDADYPLMRRLSMENRGVARMIYEDADATLQLKGFYDEVASPLLFDIQLNYMDNHVYDVTRALFPNFFQGSELVVAGRIKPGVKDLKVKVNAMDSEKQLTVENDVTVPSSGNATFGCPGDLQGISGFVRRLWAYFTIKDLLQAKLNNTDPATQRILTEKATNLSLKYNFVSPVTSLVVVKPDTEEASLNATATTTATTTTTTTTTATTTTTMPTHTTSRVLPTSTSFPAKTVASPESQSRTATSEHRPTTASAAPGGLSTNRTDAFWVTAPAPPPGTTAMPHITEMGTDIEIARFISATFIPMLGEALKIPLAGRSVQTELQKASKRVFPPTNISLKAKSSMKPKYNIHAGALGLISDLGCYLCHVCVGFLWMLLFPSHSPKTYWSCVFPLIHFHSSFCTVDVSSVVQVQIKGNLLHWVYLRFKVFNLFRYYTLVYRDRTGFQKMSMLLMNHMVVVGDCCYMNEIYKLDLKFCFHYSFLDTDQHEDFYYYGEYNDIVYPENYYYDFGSASSRLIFAGSADGDPHFVVHLPKLSEHICFTIDGLPNDVLRLVDDPEKGLTVDGHLMWAPSKVGFEDKTRTYFSQLSFSLKMGSAEPWNITVTLGSIVLEGEEQVTLFTDRTGTVKVRDLKITIDSNQTAWVTVGQDIGFMVLFHHYKHPTYLQLSHLGLYIANGQGLSPSTHGLLGQFQHADIEILRTTDTVRHAEVNTEGKQAMGELRRNGERIPIVLVDKKLKDSVKKKHAGQCWVIAKPDVEKLIGGTYQSFVVDHL</sequence>
<dbReference type="GO" id="GO:0004867">
    <property type="term" value="F:serine-type endopeptidase inhibitor activity"/>
    <property type="evidence" value="ECO:0007669"/>
    <property type="project" value="UniProtKB-KW"/>
</dbReference>
<keyword evidence="4" id="KW-0646">Protease inhibitor</keyword>
<dbReference type="InterPro" id="IPR013694">
    <property type="entry name" value="VIT"/>
</dbReference>
<dbReference type="GO" id="GO:0005576">
    <property type="term" value="C:extracellular region"/>
    <property type="evidence" value="ECO:0007669"/>
    <property type="project" value="UniProtKB-SubCell"/>
</dbReference>
<dbReference type="FunFam" id="3.40.50.410:FF:000013">
    <property type="entry name" value="inter-alpha-trypsin inhibitor heavy chain H2"/>
    <property type="match status" value="1"/>
</dbReference>
<dbReference type="InterPro" id="IPR036465">
    <property type="entry name" value="vWFA_dom_sf"/>
</dbReference>
<dbReference type="PANTHER" id="PTHR10338:SF155">
    <property type="entry name" value="INTER-ALPHA-TRYPSIN INHIBITOR HEAVY CHAIN H6"/>
    <property type="match status" value="1"/>
</dbReference>
<feature type="domain" description="VIT" evidence="10">
    <location>
        <begin position="29"/>
        <end position="158"/>
    </location>
</feature>
<evidence type="ECO:0000313" key="12">
    <source>
        <dbReference type="Proteomes" id="UP000736164"/>
    </source>
</evidence>
<evidence type="ECO:0000313" key="11">
    <source>
        <dbReference type="EMBL" id="MBN3319501.1"/>
    </source>
</evidence>
<dbReference type="InterPro" id="IPR010600">
    <property type="entry name" value="ITI_HC_C"/>
</dbReference>
<evidence type="ECO:0000259" key="10">
    <source>
        <dbReference type="PROSITE" id="PS51468"/>
    </source>
</evidence>
<accession>A0A8J7NXH4</accession>
<evidence type="ECO:0000256" key="6">
    <source>
        <dbReference type="ARBA" id="ARBA00022900"/>
    </source>
</evidence>
<dbReference type="SMART" id="SM00327">
    <property type="entry name" value="VWA"/>
    <property type="match status" value="1"/>
</dbReference>
<dbReference type="PANTHER" id="PTHR10338">
    <property type="entry name" value="INTER-ALPHA-TRYPSIN INHIBITOR HEAVY CHAIN FAMILY MEMBER"/>
    <property type="match status" value="1"/>
</dbReference>
<evidence type="ECO:0000256" key="4">
    <source>
        <dbReference type="ARBA" id="ARBA00022690"/>
    </source>
</evidence>
<dbReference type="Pfam" id="PF08487">
    <property type="entry name" value="VIT"/>
    <property type="match status" value="1"/>
</dbReference>
<dbReference type="EMBL" id="JAAWVO010045127">
    <property type="protein sequence ID" value="MBN3319501.1"/>
    <property type="molecule type" value="Genomic_DNA"/>
</dbReference>
<keyword evidence="6" id="KW-0722">Serine protease inhibitor</keyword>
<dbReference type="SUPFAM" id="SSF53300">
    <property type="entry name" value="vWA-like"/>
    <property type="match status" value="1"/>
</dbReference>
<name>A0A8J7NXH4_ATRSP</name>
<feature type="compositionally biased region" description="Polar residues" evidence="8">
    <location>
        <begin position="650"/>
        <end position="674"/>
    </location>
</feature>
<proteinExistence type="inferred from homology"/>
<dbReference type="Pfam" id="PF06668">
    <property type="entry name" value="ITI_HC_C"/>
    <property type="match status" value="1"/>
</dbReference>
<evidence type="ECO:0000256" key="2">
    <source>
        <dbReference type="ARBA" id="ARBA00010158"/>
    </source>
</evidence>
<feature type="compositionally biased region" description="Low complexity" evidence="8">
    <location>
        <begin position="622"/>
        <end position="649"/>
    </location>
</feature>
<dbReference type="InterPro" id="IPR050934">
    <property type="entry name" value="ITIH"/>
</dbReference>
<dbReference type="AlphaFoldDB" id="A0A8J7NXH4"/>
<dbReference type="InterPro" id="IPR002035">
    <property type="entry name" value="VWF_A"/>
</dbReference>
<feature type="domain" description="VWFA" evidence="9">
    <location>
        <begin position="289"/>
        <end position="471"/>
    </location>
</feature>
<evidence type="ECO:0000259" key="9">
    <source>
        <dbReference type="PROSITE" id="PS50234"/>
    </source>
</evidence>
<feature type="non-terminal residue" evidence="11">
    <location>
        <position position="1"/>
    </location>
</feature>
<organism evidence="11 12">
    <name type="scientific">Atractosteus spatula</name>
    <name type="common">Alligator gar</name>
    <name type="synonym">Lepisosteus spatula</name>
    <dbReference type="NCBI Taxonomy" id="7917"/>
    <lineage>
        <taxon>Eukaryota</taxon>
        <taxon>Metazoa</taxon>
        <taxon>Chordata</taxon>
        <taxon>Craniata</taxon>
        <taxon>Vertebrata</taxon>
        <taxon>Euteleostomi</taxon>
        <taxon>Actinopterygii</taxon>
        <taxon>Neopterygii</taxon>
        <taxon>Holostei</taxon>
        <taxon>Semionotiformes</taxon>
        <taxon>Lepisosteidae</taxon>
        <taxon>Atractosteus</taxon>
    </lineage>
</organism>
<comment type="similarity">
    <text evidence="2">Belongs to the ITIH family.</text>
</comment>
<evidence type="ECO:0000256" key="3">
    <source>
        <dbReference type="ARBA" id="ARBA00022525"/>
    </source>
</evidence>
<reference evidence="11" key="1">
    <citation type="journal article" date="2021" name="Cell">
        <title>Tracing the genetic footprints of vertebrate landing in non-teleost ray-finned fishes.</title>
        <authorList>
            <person name="Bi X."/>
            <person name="Wang K."/>
            <person name="Yang L."/>
            <person name="Pan H."/>
            <person name="Jiang H."/>
            <person name="Wei Q."/>
            <person name="Fang M."/>
            <person name="Yu H."/>
            <person name="Zhu C."/>
            <person name="Cai Y."/>
            <person name="He Y."/>
            <person name="Gan X."/>
            <person name="Zeng H."/>
            <person name="Yu D."/>
            <person name="Zhu Y."/>
            <person name="Jiang H."/>
            <person name="Qiu Q."/>
            <person name="Yang H."/>
            <person name="Zhang Y.E."/>
            <person name="Wang W."/>
            <person name="Zhu M."/>
            <person name="He S."/>
            <person name="Zhang G."/>
        </authorList>
    </citation>
    <scope>NUCLEOTIDE SEQUENCE</scope>
    <source>
        <strain evidence="11">Allg_001</strain>
    </source>
</reference>
<keyword evidence="7" id="KW-0325">Glycoprotein</keyword>
<comment type="caution">
    <text evidence="11">The sequence shown here is derived from an EMBL/GenBank/DDBJ whole genome shotgun (WGS) entry which is preliminary data.</text>
</comment>
<dbReference type="GO" id="GO:0030212">
    <property type="term" value="P:hyaluronan metabolic process"/>
    <property type="evidence" value="ECO:0007669"/>
    <property type="project" value="InterPro"/>
</dbReference>
<evidence type="ECO:0000256" key="5">
    <source>
        <dbReference type="ARBA" id="ARBA00022729"/>
    </source>
</evidence>
<dbReference type="CDD" id="cd01461">
    <property type="entry name" value="vWA_interalpha_trypsin_inhibitor"/>
    <property type="match status" value="1"/>
</dbReference>
<protein>
    <submittedName>
        <fullName evidence="11">ITIH6 inhibitor</fullName>
    </submittedName>
</protein>